<dbReference type="GO" id="GO:0006890">
    <property type="term" value="P:retrograde vesicle-mediated transport, Golgi to endoplasmic reticulum"/>
    <property type="evidence" value="ECO:0007669"/>
    <property type="project" value="TreeGrafter"/>
</dbReference>
<name>A0A2N5RZN7_9BASI</name>
<dbReference type="EMBL" id="PGCI01001218">
    <property type="protein sequence ID" value="PLW06467.1"/>
    <property type="molecule type" value="Genomic_DNA"/>
</dbReference>
<accession>A0A2N5RZN7</accession>
<feature type="region of interest" description="Disordered" evidence="9">
    <location>
        <begin position="153"/>
        <end position="187"/>
    </location>
</feature>
<evidence type="ECO:0000313" key="10">
    <source>
        <dbReference type="EMBL" id="PLW06467.1"/>
    </source>
</evidence>
<evidence type="ECO:0000256" key="7">
    <source>
        <dbReference type="ARBA" id="ARBA00023136"/>
    </source>
</evidence>
<proteinExistence type="inferred from homology"/>
<organism evidence="10 11">
    <name type="scientific">Puccinia coronata f. sp. avenae</name>
    <dbReference type="NCBI Taxonomy" id="200324"/>
    <lineage>
        <taxon>Eukaryota</taxon>
        <taxon>Fungi</taxon>
        <taxon>Dikarya</taxon>
        <taxon>Basidiomycota</taxon>
        <taxon>Pucciniomycotina</taxon>
        <taxon>Pucciniomycetes</taxon>
        <taxon>Pucciniales</taxon>
        <taxon>Pucciniaceae</taxon>
        <taxon>Puccinia</taxon>
    </lineage>
</organism>
<keyword evidence="6" id="KW-0333">Golgi apparatus</keyword>
<feature type="region of interest" description="Disordered" evidence="9">
    <location>
        <begin position="621"/>
        <end position="654"/>
    </location>
</feature>
<comment type="similarity">
    <text evidence="2">Belongs to the COG7 family.</text>
</comment>
<dbReference type="Pfam" id="PF10191">
    <property type="entry name" value="COG7"/>
    <property type="match status" value="2"/>
</dbReference>
<feature type="compositionally biased region" description="Basic and acidic residues" evidence="9">
    <location>
        <begin position="622"/>
        <end position="635"/>
    </location>
</feature>
<dbReference type="GO" id="GO:0000139">
    <property type="term" value="C:Golgi membrane"/>
    <property type="evidence" value="ECO:0007669"/>
    <property type="project" value="UniProtKB-SubCell"/>
</dbReference>
<evidence type="ECO:0000256" key="2">
    <source>
        <dbReference type="ARBA" id="ARBA00005831"/>
    </source>
</evidence>
<comment type="subcellular location">
    <subcellularLocation>
        <location evidence="1">Golgi apparatus membrane</location>
        <topology evidence="1">Peripheral membrane protein</topology>
    </subcellularLocation>
</comment>
<evidence type="ECO:0000256" key="3">
    <source>
        <dbReference type="ARBA" id="ARBA00020984"/>
    </source>
</evidence>
<evidence type="ECO:0000256" key="6">
    <source>
        <dbReference type="ARBA" id="ARBA00023034"/>
    </source>
</evidence>
<keyword evidence="7" id="KW-0472">Membrane</keyword>
<dbReference type="InterPro" id="IPR019335">
    <property type="entry name" value="COG7"/>
</dbReference>
<dbReference type="GO" id="GO:0006886">
    <property type="term" value="P:intracellular protein transport"/>
    <property type="evidence" value="ECO:0007669"/>
    <property type="project" value="InterPro"/>
</dbReference>
<evidence type="ECO:0000256" key="8">
    <source>
        <dbReference type="ARBA" id="ARBA00031345"/>
    </source>
</evidence>
<dbReference type="GO" id="GO:0017119">
    <property type="term" value="C:Golgi transport complex"/>
    <property type="evidence" value="ECO:0007669"/>
    <property type="project" value="InterPro"/>
</dbReference>
<feature type="compositionally biased region" description="Basic and acidic residues" evidence="9">
    <location>
        <begin position="948"/>
        <end position="958"/>
    </location>
</feature>
<sequence length="1049" mass="118042">MTPIDRPCPPPVSPAVFLRELGSELLVDRSSFFTRRESLAGSIEPTAFAVSARMEDPYDLKYLDEYETELEWLNELLANQHELKDSDQLSLSHLESKLSKVISVLELAISDTSTLVDKSIEEIVRSVPRLSLDLQLMRENALLLRYSLKSIHAQSQPSNPSPSETLQSAAITSTDQKTNPASSDDTDQLLSHLSTLDLIKEKMESARTVLREAEAWSTLESEVTGYLTDPIPSHFKAAERLAEAAKSMVVFQHTPEYEGRRGLMLSLQNELEASLSTNLVKALSDKDVRRCKEFYEIFKMIEREGEFKNYYFGSRRSAISSLWSQAVLESPMLTTSSRGPLIQSTHIKLKPNSLPIYLGKQFYPELLKLLQTELDFLPAIFANPIEALTAFLKSVLDNLRPSISTRLIENVECAHVLVSWPSLVSCWNLAEDVGWKLENIISQLESKIKKTSDSTSSISPVIPLGSGSSKLDRRNSLKRPASRSIGSRSGLDFLHPEDSSVTGSQAAVIQDWETSLYEPYVDFQSNYFEREVNFLRASLQNVVLSLSGQLNLDSSTSGQQMTITMIQQLPQVLESMFTLADKALDRCEAFTHGYGILGYAKAVDLMFSEYLDTNRQTLITERQNREKRKDTKQQRLDGNGGPTKTGAPSSSYHDESVSQMLELEGLDYSSDDWEVFQLGLKLLATCKTVYDKLSEYEKKNQTRLVEILSSLRTKSSNESIGFNEELEPMKIKLSKGAKVILEQSLLNSSELWEFYETLQPSERATHFLGNRKEHKHSSFSLSTGENKRLSSSHMKPAISQSRSLFHQTNLSVSNLIKESQQIVQSIILLPLLKQVEEYPHQPVWSQSWSELQRQTQSMSTIELKILNQFSKSPTEAISKLGEGLFNLPRLFEIYTTVDEDALAFSLETLPFVDFFEVLAHWQVFHQSTSAAADPPMLDPNPHNDDEDTAGKPARDRDRKHSAHHLSSEMVISTWLSSLTLAVLNQFSTAIRNAFIRPHNPLLKSSSTYHILSPDALAQLLVDLDYLGNVVRALDVDVLPIDQLKSVLQP</sequence>
<dbReference type="Proteomes" id="UP000235392">
    <property type="component" value="Unassembled WGS sequence"/>
</dbReference>
<keyword evidence="4" id="KW-0813">Transport</keyword>
<feature type="region of interest" description="Disordered" evidence="9">
    <location>
        <begin position="453"/>
        <end position="490"/>
    </location>
</feature>
<dbReference type="AlphaFoldDB" id="A0A2N5RZN7"/>
<evidence type="ECO:0000256" key="1">
    <source>
        <dbReference type="ARBA" id="ARBA00004395"/>
    </source>
</evidence>
<protein>
    <recommendedName>
        <fullName evidence="3">Conserved oligomeric Golgi complex subunit 7</fullName>
    </recommendedName>
    <alternativeName>
        <fullName evidence="8">Component of oligomeric Golgi complex 7</fullName>
    </alternativeName>
</protein>
<gene>
    <name evidence="10" type="ORF">PCASD_24671</name>
</gene>
<dbReference type="PANTHER" id="PTHR21443">
    <property type="entry name" value="CONSERVED OLIGOMERIC GOLGI COMPLEX COMPONENT 7"/>
    <property type="match status" value="1"/>
</dbReference>
<dbReference type="PANTHER" id="PTHR21443:SF0">
    <property type="entry name" value="CONSERVED OLIGOMERIC GOLGI COMPLEX SUBUNIT 7"/>
    <property type="match status" value="1"/>
</dbReference>
<reference evidence="10 11" key="1">
    <citation type="submission" date="2017-11" db="EMBL/GenBank/DDBJ databases">
        <title>De novo assembly and phasing of dikaryotic genomes from two isolates of Puccinia coronata f. sp. avenae, the causal agent of oat crown rust.</title>
        <authorList>
            <person name="Miller M.E."/>
            <person name="Zhang Y."/>
            <person name="Omidvar V."/>
            <person name="Sperschneider J."/>
            <person name="Schwessinger B."/>
            <person name="Raley C."/>
            <person name="Palmer J.M."/>
            <person name="Garnica D."/>
            <person name="Upadhyaya N."/>
            <person name="Rathjen J."/>
            <person name="Taylor J.M."/>
            <person name="Park R.F."/>
            <person name="Dodds P.N."/>
            <person name="Hirsch C.D."/>
            <person name="Kianian S.F."/>
            <person name="Figueroa M."/>
        </authorList>
    </citation>
    <scope>NUCLEOTIDE SEQUENCE [LARGE SCALE GENOMIC DNA]</scope>
    <source>
        <strain evidence="10">12SD80</strain>
    </source>
</reference>
<dbReference type="GO" id="GO:0007030">
    <property type="term" value="P:Golgi organization"/>
    <property type="evidence" value="ECO:0007669"/>
    <property type="project" value="TreeGrafter"/>
</dbReference>
<keyword evidence="5" id="KW-0653">Protein transport</keyword>
<evidence type="ECO:0000313" key="11">
    <source>
        <dbReference type="Proteomes" id="UP000235392"/>
    </source>
</evidence>
<evidence type="ECO:0000256" key="9">
    <source>
        <dbReference type="SAM" id="MobiDB-lite"/>
    </source>
</evidence>
<evidence type="ECO:0000256" key="5">
    <source>
        <dbReference type="ARBA" id="ARBA00022927"/>
    </source>
</evidence>
<feature type="region of interest" description="Disordered" evidence="9">
    <location>
        <begin position="931"/>
        <end position="962"/>
    </location>
</feature>
<comment type="caution">
    <text evidence="10">The sequence shown here is derived from an EMBL/GenBank/DDBJ whole genome shotgun (WGS) entry which is preliminary data.</text>
</comment>
<evidence type="ECO:0000256" key="4">
    <source>
        <dbReference type="ARBA" id="ARBA00022448"/>
    </source>
</evidence>